<sequence length="129" mass="14775">MTIQRHGLSVGLERTDDELFLSLHVRGKLTHKDYETMVPILESALAGIRNPKINVFFDARELEGWEARAAWDDLKLGLKHGRQFNRIAMVGHERWQELATRVGGWFIGGEARFFEDEHAAMAWLTGEAE</sequence>
<name>A0A1G9DHP2_9GAMM</name>
<keyword evidence="2" id="KW-1185">Reference proteome</keyword>
<dbReference type="OrthoDB" id="555504at2"/>
<dbReference type="InterPro" id="IPR021866">
    <property type="entry name" value="SpoIIAA-like"/>
</dbReference>
<dbReference type="InterPro" id="IPR038396">
    <property type="entry name" value="SpoIIAA-like_sf"/>
</dbReference>
<evidence type="ECO:0000313" key="1">
    <source>
        <dbReference type="EMBL" id="SDK63345.1"/>
    </source>
</evidence>
<accession>A0A1G9DHP2</accession>
<reference evidence="2" key="1">
    <citation type="submission" date="2016-10" db="EMBL/GenBank/DDBJ databases">
        <authorList>
            <person name="Varghese N."/>
            <person name="Submissions S."/>
        </authorList>
    </citation>
    <scope>NUCLEOTIDE SEQUENCE [LARGE SCALE GENOMIC DNA]</scope>
    <source>
        <strain evidence="2">CGMCC 1.10658</strain>
    </source>
</reference>
<dbReference type="SUPFAM" id="SSF52091">
    <property type="entry name" value="SpoIIaa-like"/>
    <property type="match status" value="1"/>
</dbReference>
<dbReference type="RefSeq" id="WP_091515572.1">
    <property type="nucleotide sequence ID" value="NZ_FNFH01000006.1"/>
</dbReference>
<evidence type="ECO:0000313" key="2">
    <source>
        <dbReference type="Proteomes" id="UP000199305"/>
    </source>
</evidence>
<dbReference type="InterPro" id="IPR036513">
    <property type="entry name" value="STAS_dom_sf"/>
</dbReference>
<dbReference type="Proteomes" id="UP000199305">
    <property type="component" value="Unassembled WGS sequence"/>
</dbReference>
<dbReference type="STRING" id="658219.SAMN05216212_2810"/>
<dbReference type="Gene3D" id="3.40.50.10600">
    <property type="entry name" value="SpoIIaa-like domains"/>
    <property type="match status" value="1"/>
</dbReference>
<dbReference type="Pfam" id="PF11964">
    <property type="entry name" value="SpoIIAA-like"/>
    <property type="match status" value="1"/>
</dbReference>
<proteinExistence type="predicted"/>
<dbReference type="EMBL" id="FNFH01000006">
    <property type="protein sequence ID" value="SDK63345.1"/>
    <property type="molecule type" value="Genomic_DNA"/>
</dbReference>
<organism evidence="1 2">
    <name type="scientific">Microbulbifer yueqingensis</name>
    <dbReference type="NCBI Taxonomy" id="658219"/>
    <lineage>
        <taxon>Bacteria</taxon>
        <taxon>Pseudomonadati</taxon>
        <taxon>Pseudomonadota</taxon>
        <taxon>Gammaproteobacteria</taxon>
        <taxon>Cellvibrionales</taxon>
        <taxon>Microbulbiferaceae</taxon>
        <taxon>Microbulbifer</taxon>
    </lineage>
</organism>
<gene>
    <name evidence="1" type="ORF">SAMN05216212_2810</name>
</gene>
<dbReference type="AlphaFoldDB" id="A0A1G9DHP2"/>
<protein>
    <submittedName>
        <fullName evidence="1">SpoIIAA-like</fullName>
    </submittedName>
</protein>